<organism evidence="2 3">
    <name type="scientific">Maribacter algicola</name>
    <dbReference type="NCBI Taxonomy" id="2498892"/>
    <lineage>
        <taxon>Bacteria</taxon>
        <taxon>Pseudomonadati</taxon>
        <taxon>Bacteroidota</taxon>
        <taxon>Flavobacteriia</taxon>
        <taxon>Flavobacteriales</taxon>
        <taxon>Flavobacteriaceae</taxon>
        <taxon>Maribacter</taxon>
    </lineage>
</organism>
<feature type="domain" description="BioF2-like acetyltransferase" evidence="1">
    <location>
        <begin position="139"/>
        <end position="264"/>
    </location>
</feature>
<protein>
    <submittedName>
        <fullName evidence="2">GNAT family N-acetyltransferase</fullName>
    </submittedName>
</protein>
<dbReference type="InterPro" id="IPR050644">
    <property type="entry name" value="PG_Glycine_Bridge_Synth"/>
</dbReference>
<evidence type="ECO:0000259" key="1">
    <source>
        <dbReference type="Pfam" id="PF13480"/>
    </source>
</evidence>
<proteinExistence type="predicted"/>
<dbReference type="AlphaFoldDB" id="A0A426RG23"/>
<dbReference type="OrthoDB" id="9773932at2"/>
<comment type="caution">
    <text evidence="2">The sequence shown here is derived from an EMBL/GenBank/DDBJ whole genome shotgun (WGS) entry which is preliminary data.</text>
</comment>
<name>A0A426RG23_9FLAO</name>
<dbReference type="Pfam" id="PF13480">
    <property type="entry name" value="Acetyltransf_6"/>
    <property type="match status" value="1"/>
</dbReference>
<dbReference type="EMBL" id="QUSX01000002">
    <property type="protein sequence ID" value="RRQ47957.1"/>
    <property type="molecule type" value="Genomic_DNA"/>
</dbReference>
<sequence>MIHLAKASDFKTWNSFLEDEKEHQLVTIAHNPSLGRILAKTFGYKDENMFIMKDEQIIGVLPAMKVGKKLVSMPHFSYGGPIICSKTKENLEVSQLFNETSFEVRGLHKVTDNFYANKILSKVKLKNCPEEQFMTISSSARRKIRQARKRNFRVVHGGAELVDDFYKVYSKRMFQKGSPPLGKDFFKNLLEDYEHGKAQISAIYANENVAAAGFTLCYKDFNELCWVSSDKKYDRYNVNSLLYWNIIKDSIENGYCYFSMGRSTLNSTNHRFKKQWNPIELPLFFNHSHSVGKSIKEFKILTKLWKLQPFKTSILFGKYISKYVY</sequence>
<keyword evidence="3" id="KW-1185">Reference proteome</keyword>
<dbReference type="InterPro" id="IPR038740">
    <property type="entry name" value="BioF2-like_GNAT_dom"/>
</dbReference>
<accession>A0A426RG23</accession>
<dbReference type="Gene3D" id="3.40.630.30">
    <property type="match status" value="1"/>
</dbReference>
<evidence type="ECO:0000313" key="3">
    <source>
        <dbReference type="Proteomes" id="UP000286990"/>
    </source>
</evidence>
<evidence type="ECO:0000313" key="2">
    <source>
        <dbReference type="EMBL" id="RRQ47957.1"/>
    </source>
</evidence>
<dbReference type="SUPFAM" id="SSF55729">
    <property type="entry name" value="Acyl-CoA N-acyltransferases (Nat)"/>
    <property type="match status" value="1"/>
</dbReference>
<gene>
    <name evidence="2" type="ORF">DZC72_09430</name>
</gene>
<reference evidence="3" key="1">
    <citation type="submission" date="2018-12" db="EMBL/GenBank/DDBJ databases">
        <title>Maribacter lutimaris sp. nov., isolated from marine sediment.</title>
        <authorList>
            <person name="Kim K.K."/>
        </authorList>
    </citation>
    <scope>NUCLEOTIDE SEQUENCE [LARGE SCALE GENOMIC DNA]</scope>
    <source>
        <strain evidence="3">PoM-212</strain>
    </source>
</reference>
<dbReference type="Proteomes" id="UP000286990">
    <property type="component" value="Unassembled WGS sequence"/>
</dbReference>
<dbReference type="PANTHER" id="PTHR36174">
    <property type="entry name" value="LIPID II:GLYCINE GLYCYLTRANSFERASE"/>
    <property type="match status" value="1"/>
</dbReference>
<dbReference type="PANTHER" id="PTHR36174:SF1">
    <property type="entry name" value="LIPID II:GLYCINE GLYCYLTRANSFERASE"/>
    <property type="match status" value="1"/>
</dbReference>
<dbReference type="InterPro" id="IPR016181">
    <property type="entry name" value="Acyl_CoA_acyltransferase"/>
</dbReference>
<dbReference type="RefSeq" id="WP_125222673.1">
    <property type="nucleotide sequence ID" value="NZ_QUSX01000002.1"/>
</dbReference>